<dbReference type="AlphaFoldDB" id="A0A9E5JWK6"/>
<dbReference type="Gene3D" id="3.40.50.2300">
    <property type="match status" value="1"/>
</dbReference>
<comment type="caution">
    <text evidence="6">The sequence shown here is derived from an EMBL/GenBank/DDBJ whole genome shotgun (WGS) entry which is preliminary data.</text>
</comment>
<evidence type="ECO:0000313" key="6">
    <source>
        <dbReference type="EMBL" id="NHO66220.1"/>
    </source>
</evidence>
<dbReference type="CDD" id="cd06170">
    <property type="entry name" value="LuxR_C_like"/>
    <property type="match status" value="1"/>
</dbReference>
<dbReference type="PRINTS" id="PR00038">
    <property type="entry name" value="HTHLUXR"/>
</dbReference>
<keyword evidence="3" id="KW-0804">Transcription</keyword>
<evidence type="ECO:0000259" key="5">
    <source>
        <dbReference type="PROSITE" id="PS50043"/>
    </source>
</evidence>
<evidence type="ECO:0000256" key="4">
    <source>
        <dbReference type="SAM" id="MobiDB-lite"/>
    </source>
</evidence>
<gene>
    <name evidence="6" type="ORF">G8770_11760</name>
</gene>
<dbReference type="SMART" id="SM00421">
    <property type="entry name" value="HTH_LUXR"/>
    <property type="match status" value="1"/>
</dbReference>
<proteinExistence type="predicted"/>
<accession>A0A9E5JWK6</accession>
<sequence length="241" mass="27885">MPYSAPQSQRPIKSAARPSLSPDDLKRLCLYSPVRSIDNILLSQEIQQALKLPCQLATHPSTLSLRELMIFDCHEISAVDLQQWLTYLHNKNDHHDFFCALINVERESAHEQLMEWPQIKGLFYAHALRPQLFEGLRAIRQHGLWLPRQLCYDFLSRRRRTPTHSMVINLPVKLTPREMHVLEGIYAGQSNATMGDRLNLSEHTIKSHLYNAYKKIGVNSRLEASNWLRDHYGLLDQLTVG</sequence>
<dbReference type="InterPro" id="IPR000792">
    <property type="entry name" value="Tscrpt_reg_LuxR_C"/>
</dbReference>
<dbReference type="PANTHER" id="PTHR44688:SF16">
    <property type="entry name" value="DNA-BINDING TRANSCRIPTIONAL ACTIVATOR DEVR_DOSR"/>
    <property type="match status" value="1"/>
</dbReference>
<protein>
    <recommendedName>
        <fullName evidence="5">HTH luxR-type domain-containing protein</fullName>
    </recommendedName>
</protein>
<evidence type="ECO:0000313" key="7">
    <source>
        <dbReference type="Proteomes" id="UP000787472"/>
    </source>
</evidence>
<evidence type="ECO:0000256" key="1">
    <source>
        <dbReference type="ARBA" id="ARBA00023015"/>
    </source>
</evidence>
<feature type="compositionally biased region" description="Polar residues" evidence="4">
    <location>
        <begin position="1"/>
        <end position="11"/>
    </location>
</feature>
<dbReference type="InterPro" id="IPR036388">
    <property type="entry name" value="WH-like_DNA-bd_sf"/>
</dbReference>
<reference evidence="6" key="1">
    <citation type="submission" date="2020-03" db="EMBL/GenBank/DDBJ databases">
        <authorList>
            <person name="Guo F."/>
        </authorList>
    </citation>
    <scope>NUCLEOTIDE SEQUENCE</scope>
    <source>
        <strain evidence="6">JCM 30134</strain>
    </source>
</reference>
<dbReference type="PROSITE" id="PS50043">
    <property type="entry name" value="HTH_LUXR_2"/>
    <property type="match status" value="1"/>
</dbReference>
<keyword evidence="7" id="KW-1185">Reference proteome</keyword>
<dbReference type="EMBL" id="JAAONZ010000008">
    <property type="protein sequence ID" value="NHO66220.1"/>
    <property type="molecule type" value="Genomic_DNA"/>
</dbReference>
<dbReference type="Gene3D" id="1.10.10.10">
    <property type="entry name" value="Winged helix-like DNA-binding domain superfamily/Winged helix DNA-binding domain"/>
    <property type="match status" value="1"/>
</dbReference>
<dbReference type="InterPro" id="IPR016032">
    <property type="entry name" value="Sig_transdc_resp-reg_C-effctor"/>
</dbReference>
<dbReference type="Proteomes" id="UP000787472">
    <property type="component" value="Unassembled WGS sequence"/>
</dbReference>
<keyword evidence="2" id="KW-0238">DNA-binding</keyword>
<organism evidence="6 7">
    <name type="scientific">Pseudomaricurvus hydrocarbonicus</name>
    <dbReference type="NCBI Taxonomy" id="1470433"/>
    <lineage>
        <taxon>Bacteria</taxon>
        <taxon>Pseudomonadati</taxon>
        <taxon>Pseudomonadota</taxon>
        <taxon>Gammaproteobacteria</taxon>
        <taxon>Cellvibrionales</taxon>
        <taxon>Cellvibrionaceae</taxon>
        <taxon>Pseudomaricurvus</taxon>
    </lineage>
</organism>
<evidence type="ECO:0000256" key="3">
    <source>
        <dbReference type="ARBA" id="ARBA00023163"/>
    </source>
</evidence>
<feature type="region of interest" description="Disordered" evidence="4">
    <location>
        <begin position="1"/>
        <end position="20"/>
    </location>
</feature>
<dbReference type="RefSeq" id="WP_167186661.1">
    <property type="nucleotide sequence ID" value="NZ_JAAONZ010000008.1"/>
</dbReference>
<evidence type="ECO:0000256" key="2">
    <source>
        <dbReference type="ARBA" id="ARBA00023125"/>
    </source>
</evidence>
<dbReference type="SUPFAM" id="SSF46894">
    <property type="entry name" value="C-terminal effector domain of the bipartite response regulators"/>
    <property type="match status" value="1"/>
</dbReference>
<dbReference type="Pfam" id="PF00196">
    <property type="entry name" value="GerE"/>
    <property type="match status" value="1"/>
</dbReference>
<dbReference type="GO" id="GO:0006355">
    <property type="term" value="P:regulation of DNA-templated transcription"/>
    <property type="evidence" value="ECO:0007669"/>
    <property type="project" value="InterPro"/>
</dbReference>
<name>A0A9E5JWK6_9GAMM</name>
<keyword evidence="1" id="KW-0805">Transcription regulation</keyword>
<feature type="domain" description="HTH luxR-type" evidence="5">
    <location>
        <begin position="167"/>
        <end position="232"/>
    </location>
</feature>
<dbReference type="GO" id="GO:0003677">
    <property type="term" value="F:DNA binding"/>
    <property type="evidence" value="ECO:0007669"/>
    <property type="project" value="UniProtKB-KW"/>
</dbReference>
<dbReference type="PANTHER" id="PTHR44688">
    <property type="entry name" value="DNA-BINDING TRANSCRIPTIONAL ACTIVATOR DEVR_DOSR"/>
    <property type="match status" value="1"/>
</dbReference>